<name>A0AAW9NM65_9BACL</name>
<evidence type="ECO:0000259" key="1">
    <source>
        <dbReference type="Pfam" id="PF13021"/>
    </source>
</evidence>
<reference evidence="2 3" key="1">
    <citation type="submission" date="2023-03" db="EMBL/GenBank/DDBJ databases">
        <title>Bacillus Genome Sequencing.</title>
        <authorList>
            <person name="Dunlap C."/>
        </authorList>
    </citation>
    <scope>NUCLEOTIDE SEQUENCE [LARGE SCALE GENOMIC DNA]</scope>
    <source>
        <strain evidence="2 3">B-59205</strain>
    </source>
</reference>
<evidence type="ECO:0000313" key="2">
    <source>
        <dbReference type="EMBL" id="MEC1179944.1"/>
    </source>
</evidence>
<evidence type="ECO:0000313" key="3">
    <source>
        <dbReference type="Proteomes" id="UP001344888"/>
    </source>
</evidence>
<dbReference type="InterPro" id="IPR024976">
    <property type="entry name" value="DUF3885"/>
</dbReference>
<sequence length="208" mass="25325">MRLKQFMQEHYDDLKLSPSFYHQWEQAIHVELGQGIYQFMGDELNMARFHKVEQQVAEMIKLLFEKTDDMIVVVSSFPIDRGKIAYPNFFQRYVKDQKKKYELRIEEYMWQLDEDMLLIQQMELFCQVADLKLQWLLKTCMHEDFRSLKPQLKRRHSAYAPDVFLVNTRTKCIFHLYDDRGCEIMNVDEKLHQTLLNYLKKWEHQSKS</sequence>
<accession>A0AAW9NM65</accession>
<organism evidence="2 3">
    <name type="scientific">Metasolibacillus meyeri</name>
    <dbReference type="NCBI Taxonomy" id="1071052"/>
    <lineage>
        <taxon>Bacteria</taxon>
        <taxon>Bacillati</taxon>
        <taxon>Bacillota</taxon>
        <taxon>Bacilli</taxon>
        <taxon>Bacillales</taxon>
        <taxon>Caryophanaceae</taxon>
        <taxon>Metasolibacillus</taxon>
    </lineage>
</organism>
<comment type="caution">
    <text evidence="2">The sequence shown here is derived from an EMBL/GenBank/DDBJ whole genome shotgun (WGS) entry which is preliminary data.</text>
</comment>
<proteinExistence type="predicted"/>
<dbReference type="RefSeq" id="WP_107838058.1">
    <property type="nucleotide sequence ID" value="NZ_JARSFG010000020.1"/>
</dbReference>
<feature type="domain" description="DUF3885" evidence="1">
    <location>
        <begin position="3"/>
        <end position="202"/>
    </location>
</feature>
<dbReference type="Proteomes" id="UP001344888">
    <property type="component" value="Unassembled WGS sequence"/>
</dbReference>
<dbReference type="Pfam" id="PF13021">
    <property type="entry name" value="DUF3885"/>
    <property type="match status" value="1"/>
</dbReference>
<keyword evidence="3" id="KW-1185">Reference proteome</keyword>
<gene>
    <name evidence="2" type="ORF">P9B03_15700</name>
</gene>
<dbReference type="EMBL" id="JARSFG010000020">
    <property type="protein sequence ID" value="MEC1179944.1"/>
    <property type="molecule type" value="Genomic_DNA"/>
</dbReference>
<protein>
    <submittedName>
        <fullName evidence="2">DUF3885 domain-containing protein</fullName>
    </submittedName>
</protein>
<dbReference type="AlphaFoldDB" id="A0AAW9NM65"/>